<organism evidence="1">
    <name type="scientific">Arundo donax</name>
    <name type="common">Giant reed</name>
    <name type="synonym">Donax arundinaceus</name>
    <dbReference type="NCBI Taxonomy" id="35708"/>
    <lineage>
        <taxon>Eukaryota</taxon>
        <taxon>Viridiplantae</taxon>
        <taxon>Streptophyta</taxon>
        <taxon>Embryophyta</taxon>
        <taxon>Tracheophyta</taxon>
        <taxon>Spermatophyta</taxon>
        <taxon>Magnoliopsida</taxon>
        <taxon>Liliopsida</taxon>
        <taxon>Poales</taxon>
        <taxon>Poaceae</taxon>
        <taxon>PACMAD clade</taxon>
        <taxon>Arundinoideae</taxon>
        <taxon>Arundineae</taxon>
        <taxon>Arundo</taxon>
    </lineage>
</organism>
<reference evidence="1" key="2">
    <citation type="journal article" date="2015" name="Data Brief">
        <title>Shoot transcriptome of the giant reed, Arundo donax.</title>
        <authorList>
            <person name="Barrero R.A."/>
            <person name="Guerrero F.D."/>
            <person name="Moolhuijzen P."/>
            <person name="Goolsby J.A."/>
            <person name="Tidwell J."/>
            <person name="Bellgard S.E."/>
            <person name="Bellgard M.I."/>
        </authorList>
    </citation>
    <scope>NUCLEOTIDE SEQUENCE</scope>
    <source>
        <tissue evidence="1">Shoot tissue taken approximately 20 cm above the soil surface</tissue>
    </source>
</reference>
<dbReference type="EMBL" id="GBRH01268213">
    <property type="protein sequence ID" value="JAD29682.1"/>
    <property type="molecule type" value="Transcribed_RNA"/>
</dbReference>
<reference evidence="1" key="1">
    <citation type="submission" date="2014-09" db="EMBL/GenBank/DDBJ databases">
        <authorList>
            <person name="Magalhaes I.L.F."/>
            <person name="Oliveira U."/>
            <person name="Santos F.R."/>
            <person name="Vidigal T.H.D.A."/>
            <person name="Brescovit A.D."/>
            <person name="Santos A.J."/>
        </authorList>
    </citation>
    <scope>NUCLEOTIDE SEQUENCE</scope>
    <source>
        <tissue evidence="1">Shoot tissue taken approximately 20 cm above the soil surface</tissue>
    </source>
</reference>
<sequence length="38" mass="4652">MMSVFLFSAFCNERRHFHNYVESEMYKSTNTSIQLFKQ</sequence>
<dbReference type="AlphaFoldDB" id="A0A0A8Z4B2"/>
<accession>A0A0A8Z4B2</accession>
<protein>
    <submittedName>
        <fullName evidence="1">Uncharacterized protein</fullName>
    </submittedName>
</protein>
<evidence type="ECO:0000313" key="1">
    <source>
        <dbReference type="EMBL" id="JAD29682.1"/>
    </source>
</evidence>
<name>A0A0A8Z4B2_ARUDO</name>
<proteinExistence type="predicted"/>